<evidence type="ECO:0000313" key="5">
    <source>
        <dbReference type="EMBL" id="WNM39327.1"/>
    </source>
</evidence>
<dbReference type="InterPro" id="IPR009057">
    <property type="entry name" value="Homeodomain-like_sf"/>
</dbReference>
<evidence type="ECO:0000256" key="3">
    <source>
        <dbReference type="ARBA" id="ARBA00023163"/>
    </source>
</evidence>
<dbReference type="RefSeq" id="WP_313721252.1">
    <property type="nucleotide sequence ID" value="NZ_CP134876.1"/>
</dbReference>
<dbReference type="Proteomes" id="UP001303001">
    <property type="component" value="Chromosome"/>
</dbReference>
<feature type="domain" description="HTH araC/xylS-type" evidence="4">
    <location>
        <begin position="1"/>
        <end position="83"/>
    </location>
</feature>
<dbReference type="PROSITE" id="PS00041">
    <property type="entry name" value="HTH_ARAC_FAMILY_1"/>
    <property type="match status" value="1"/>
</dbReference>
<protein>
    <submittedName>
        <fullName evidence="5">Helix-turn-helix domain-containing protein</fullName>
    </submittedName>
</protein>
<proteinExistence type="predicted"/>
<gene>
    <name evidence="5" type="ORF">RMN56_30145</name>
</gene>
<dbReference type="EMBL" id="CP134876">
    <property type="protein sequence ID" value="WNM39327.1"/>
    <property type="molecule type" value="Genomic_DNA"/>
</dbReference>
<dbReference type="PANTHER" id="PTHR43280:SF2">
    <property type="entry name" value="HTH-TYPE TRANSCRIPTIONAL REGULATOR EXSA"/>
    <property type="match status" value="1"/>
</dbReference>
<dbReference type="InterPro" id="IPR018060">
    <property type="entry name" value="HTH_AraC"/>
</dbReference>
<name>A0ABY9ZWQ0_9ACTN</name>
<sequence>MPALARRVGMSERHFSRIFTDQTGMSPGRYVERSRADAARRLLETTGYPLDRIARQSGLGAPETLYRVFRRHWRISPGDYRRRFHTKEN</sequence>
<evidence type="ECO:0000313" key="6">
    <source>
        <dbReference type="Proteomes" id="UP001303001"/>
    </source>
</evidence>
<dbReference type="SUPFAM" id="SSF46689">
    <property type="entry name" value="Homeodomain-like"/>
    <property type="match status" value="2"/>
</dbReference>
<keyword evidence="6" id="KW-1185">Reference proteome</keyword>
<dbReference type="PANTHER" id="PTHR43280">
    <property type="entry name" value="ARAC-FAMILY TRANSCRIPTIONAL REGULATOR"/>
    <property type="match status" value="1"/>
</dbReference>
<dbReference type="SMART" id="SM00342">
    <property type="entry name" value="HTH_ARAC"/>
    <property type="match status" value="1"/>
</dbReference>
<reference evidence="5 6" key="1">
    <citation type="submission" date="2023-09" db="EMBL/GenBank/DDBJ databases">
        <title>Micromonospora halotolerans DSM 45598 genome sequence.</title>
        <authorList>
            <person name="Mo P."/>
        </authorList>
    </citation>
    <scope>NUCLEOTIDE SEQUENCE [LARGE SCALE GENOMIC DNA]</scope>
    <source>
        <strain evidence="5 6">DSM 45598</strain>
    </source>
</reference>
<dbReference type="InterPro" id="IPR018062">
    <property type="entry name" value="HTH_AraC-typ_CS"/>
</dbReference>
<dbReference type="Gene3D" id="1.10.10.60">
    <property type="entry name" value="Homeodomain-like"/>
    <property type="match status" value="2"/>
</dbReference>
<dbReference type="PROSITE" id="PS01124">
    <property type="entry name" value="HTH_ARAC_FAMILY_2"/>
    <property type="match status" value="1"/>
</dbReference>
<evidence type="ECO:0000256" key="1">
    <source>
        <dbReference type="ARBA" id="ARBA00023015"/>
    </source>
</evidence>
<keyword evidence="2" id="KW-0238">DNA-binding</keyword>
<keyword evidence="1" id="KW-0805">Transcription regulation</keyword>
<accession>A0ABY9ZWQ0</accession>
<organism evidence="5 6">
    <name type="scientific">Micromonospora halotolerans</name>
    <dbReference type="NCBI Taxonomy" id="709879"/>
    <lineage>
        <taxon>Bacteria</taxon>
        <taxon>Bacillati</taxon>
        <taxon>Actinomycetota</taxon>
        <taxon>Actinomycetes</taxon>
        <taxon>Micromonosporales</taxon>
        <taxon>Micromonosporaceae</taxon>
        <taxon>Micromonospora</taxon>
    </lineage>
</organism>
<evidence type="ECO:0000259" key="4">
    <source>
        <dbReference type="PROSITE" id="PS01124"/>
    </source>
</evidence>
<evidence type="ECO:0000256" key="2">
    <source>
        <dbReference type="ARBA" id="ARBA00023125"/>
    </source>
</evidence>
<keyword evidence="3" id="KW-0804">Transcription</keyword>
<dbReference type="Pfam" id="PF12833">
    <property type="entry name" value="HTH_18"/>
    <property type="match status" value="1"/>
</dbReference>